<evidence type="ECO:0000256" key="4">
    <source>
        <dbReference type="ARBA" id="ARBA00011956"/>
    </source>
</evidence>
<accession>A0ABR9ZI15</accession>
<dbReference type="PANTHER" id="PTHR10309">
    <property type="entry name" value="MANNOSE-6-PHOSPHATE ISOMERASE"/>
    <property type="match status" value="1"/>
</dbReference>
<dbReference type="EMBL" id="JADKMY010000001">
    <property type="protein sequence ID" value="MBF4553027.1"/>
    <property type="molecule type" value="Genomic_DNA"/>
</dbReference>
<sequence length="397" mass="42741">MHLIEGTIRSYDWGSHTALAQLTGRPLPTDHPEAEMWFGAHPAAPSLVVSEESTLDQFLETDPTQLGEAHKSLPFLLKFLAADKALSLQAHPSKAEAEEGFAAENAAGVPLNAFDRSYKDDNHKPELVVALTPFDALSGFRAVASTVELLRALELPELDSFIAMLGSGDDAADIRGLFTTWVTLPQDFMSEMLQAVVARCEQLIDATPDSLSPWIIPSLETVLTLSRQFPGDSGVLCSLLLNHVRLQPGEALYLDAGQLHAYLNGTAVEIMANSDNVLRSGLTSKHVDVPELMKVMTFSPLDNPVLEADAEGFYDTPAPDFRLRRIPAGRRGTVEGPAIILSVGQAGVVLRSDEPRREIALASGRAVWVGANSSPVEVAVEAEDSLAFIATVGTDKN</sequence>
<dbReference type="InterPro" id="IPR046457">
    <property type="entry name" value="PMI_typeI_cat"/>
</dbReference>
<name>A0ABR9ZI15_9CORY</name>
<dbReference type="RefSeq" id="WP_194555883.1">
    <property type="nucleotide sequence ID" value="NZ_JADKMY010000001.1"/>
</dbReference>
<dbReference type="Proteomes" id="UP000635902">
    <property type="component" value="Unassembled WGS sequence"/>
</dbReference>
<evidence type="ECO:0000256" key="1">
    <source>
        <dbReference type="ARBA" id="ARBA00000757"/>
    </source>
</evidence>
<keyword evidence="6" id="KW-0862">Zinc</keyword>
<keyword evidence="10" id="KW-1185">Reference proteome</keyword>
<comment type="cofactor">
    <cofactor evidence="2">
        <name>Zn(2+)</name>
        <dbReference type="ChEBI" id="CHEBI:29105"/>
    </cofactor>
</comment>
<evidence type="ECO:0000313" key="9">
    <source>
        <dbReference type="EMBL" id="MBF4553027.1"/>
    </source>
</evidence>
<feature type="domain" description="Phosphomannose isomerase type I catalytic" evidence="8">
    <location>
        <begin position="4"/>
        <end position="142"/>
    </location>
</feature>
<evidence type="ECO:0000256" key="5">
    <source>
        <dbReference type="ARBA" id="ARBA00022723"/>
    </source>
</evidence>
<dbReference type="PIRSF" id="PIRSF001480">
    <property type="entry name" value="Mannose-6-phosphate_isomerase"/>
    <property type="match status" value="1"/>
</dbReference>
<dbReference type="Gene3D" id="2.60.120.10">
    <property type="entry name" value="Jelly Rolls"/>
    <property type="match status" value="2"/>
</dbReference>
<protein>
    <recommendedName>
        <fullName evidence="4">mannose-6-phosphate isomerase</fullName>
        <ecNumber evidence="4">5.3.1.8</ecNumber>
    </recommendedName>
</protein>
<dbReference type="PRINTS" id="PR00714">
    <property type="entry name" value="MAN6PISMRASE"/>
</dbReference>
<gene>
    <name evidence="9" type="primary">manA</name>
    <name evidence="9" type="ORF">IRY30_02875</name>
</gene>
<keyword evidence="7 9" id="KW-0413">Isomerase</keyword>
<dbReference type="Gene3D" id="1.10.441.10">
    <property type="entry name" value="Phosphomannose Isomerase, domain 2"/>
    <property type="match status" value="1"/>
</dbReference>
<comment type="similarity">
    <text evidence="3">Belongs to the mannose-6-phosphate isomerase type 1 family.</text>
</comment>
<keyword evidence="5" id="KW-0479">Metal-binding</keyword>
<dbReference type="EC" id="5.3.1.8" evidence="4"/>
<dbReference type="Pfam" id="PF20511">
    <property type="entry name" value="PMI_typeI_cat"/>
    <property type="match status" value="1"/>
</dbReference>
<dbReference type="InterPro" id="IPR001250">
    <property type="entry name" value="Man6P_Isoase-1"/>
</dbReference>
<evidence type="ECO:0000256" key="7">
    <source>
        <dbReference type="ARBA" id="ARBA00023235"/>
    </source>
</evidence>
<dbReference type="SUPFAM" id="SSF51182">
    <property type="entry name" value="RmlC-like cupins"/>
    <property type="match status" value="1"/>
</dbReference>
<dbReference type="InterPro" id="IPR018050">
    <property type="entry name" value="Pmannose_isomerase-type1_CS"/>
</dbReference>
<reference evidence="9 10" key="1">
    <citation type="submission" date="2020-10" db="EMBL/GenBank/DDBJ databases">
        <title>Novel species in genus Corynebacterium.</title>
        <authorList>
            <person name="Zhang G."/>
        </authorList>
    </citation>
    <scope>NUCLEOTIDE SEQUENCE [LARGE SCALE GENOMIC DNA]</scope>
    <source>
        <strain evidence="9 10">DSM 45110</strain>
    </source>
</reference>
<dbReference type="InterPro" id="IPR016305">
    <property type="entry name" value="Mannose-6-P_Isomerase"/>
</dbReference>
<dbReference type="NCBIfam" id="TIGR00218">
    <property type="entry name" value="manA"/>
    <property type="match status" value="1"/>
</dbReference>
<dbReference type="GO" id="GO:0004476">
    <property type="term" value="F:mannose-6-phosphate isomerase activity"/>
    <property type="evidence" value="ECO:0007669"/>
    <property type="project" value="UniProtKB-EC"/>
</dbReference>
<proteinExistence type="inferred from homology"/>
<evidence type="ECO:0000313" key="10">
    <source>
        <dbReference type="Proteomes" id="UP000635902"/>
    </source>
</evidence>
<dbReference type="PROSITE" id="PS00965">
    <property type="entry name" value="PMI_I_1"/>
    <property type="match status" value="1"/>
</dbReference>
<dbReference type="CDD" id="cd07011">
    <property type="entry name" value="cupin_PMI_type_I_N"/>
    <property type="match status" value="1"/>
</dbReference>
<evidence type="ECO:0000256" key="3">
    <source>
        <dbReference type="ARBA" id="ARBA00010772"/>
    </source>
</evidence>
<evidence type="ECO:0000259" key="8">
    <source>
        <dbReference type="Pfam" id="PF20511"/>
    </source>
</evidence>
<dbReference type="PANTHER" id="PTHR10309:SF0">
    <property type="entry name" value="MANNOSE-6-PHOSPHATE ISOMERASE"/>
    <property type="match status" value="1"/>
</dbReference>
<comment type="caution">
    <text evidence="9">The sequence shown here is derived from an EMBL/GenBank/DDBJ whole genome shotgun (WGS) entry which is preliminary data.</text>
</comment>
<comment type="catalytic activity">
    <reaction evidence="1">
        <text>D-mannose 6-phosphate = D-fructose 6-phosphate</text>
        <dbReference type="Rhea" id="RHEA:12356"/>
        <dbReference type="ChEBI" id="CHEBI:58735"/>
        <dbReference type="ChEBI" id="CHEBI:61527"/>
        <dbReference type="EC" id="5.3.1.8"/>
    </reaction>
</comment>
<evidence type="ECO:0000256" key="2">
    <source>
        <dbReference type="ARBA" id="ARBA00001947"/>
    </source>
</evidence>
<organism evidence="9 10">
    <name type="scientific">Corynebacterium suicordis DSM 45110</name>
    <dbReference type="NCBI Taxonomy" id="1121369"/>
    <lineage>
        <taxon>Bacteria</taxon>
        <taxon>Bacillati</taxon>
        <taxon>Actinomycetota</taxon>
        <taxon>Actinomycetes</taxon>
        <taxon>Mycobacteriales</taxon>
        <taxon>Corynebacteriaceae</taxon>
        <taxon>Corynebacterium</taxon>
    </lineage>
</organism>
<evidence type="ECO:0000256" key="6">
    <source>
        <dbReference type="ARBA" id="ARBA00022833"/>
    </source>
</evidence>
<dbReference type="InterPro" id="IPR014710">
    <property type="entry name" value="RmlC-like_jellyroll"/>
</dbReference>
<dbReference type="InterPro" id="IPR011051">
    <property type="entry name" value="RmlC_Cupin_sf"/>
</dbReference>